<sequence>MCVISLSEVLSTPAQEPHVIKLKYDSAFNSCDDNKAGRVEGMEPRQFRTLFISDVHLGSKAAKADFLLDFMRHHEADTIVLVGDIIDGWRLKRNWYWPQVFNDVIQKMLRKARKGTRIIYIPGNHDEFLRNFPGTHFGGVEVAERMIFEAGDGKKYLVIHGDEFDVVVRHARVVAYLGDWAYDAAIAINQVLAFFRRKLGLPYWSFSAWAKLQVKHAVNFIGEFQRVVVEEARRNEVDGVICGHIHHAVIEDMDGIRYINTGDWVESCTAVAEHFDGTFELISWQKIESAEAPAAAEPVEADPLPLLLAARDGNRAA</sequence>
<keyword evidence="3" id="KW-0479">Metal-binding</keyword>
<evidence type="ECO:0000256" key="4">
    <source>
        <dbReference type="ARBA" id="ARBA00023136"/>
    </source>
</evidence>
<evidence type="ECO:0000313" key="8">
    <source>
        <dbReference type="Proteomes" id="UP000191135"/>
    </source>
</evidence>
<dbReference type="STRING" id="1122214.Mame_02410"/>
<dbReference type="GO" id="GO:0046872">
    <property type="term" value="F:metal ion binding"/>
    <property type="evidence" value="ECO:0007669"/>
    <property type="project" value="UniProtKB-KW"/>
</dbReference>
<keyword evidence="7" id="KW-0378">Hydrolase</keyword>
<dbReference type="Proteomes" id="UP000191135">
    <property type="component" value="Chromosome"/>
</dbReference>
<evidence type="ECO:0000256" key="5">
    <source>
        <dbReference type="ARBA" id="ARBA00023211"/>
    </source>
</evidence>
<evidence type="ECO:0000313" key="7">
    <source>
        <dbReference type="EMBL" id="AQZ51739.1"/>
    </source>
</evidence>
<feature type="domain" description="Calcineurin-like phosphoesterase" evidence="6">
    <location>
        <begin position="47"/>
        <end position="247"/>
    </location>
</feature>
<dbReference type="Gene3D" id="3.60.21.10">
    <property type="match status" value="1"/>
</dbReference>
<dbReference type="GO" id="GO:0009245">
    <property type="term" value="P:lipid A biosynthetic process"/>
    <property type="evidence" value="ECO:0007669"/>
    <property type="project" value="TreeGrafter"/>
</dbReference>
<dbReference type="InterPro" id="IPR004843">
    <property type="entry name" value="Calcineurin-like_PHP"/>
</dbReference>
<gene>
    <name evidence="7" type="ORF">Mame_02410</name>
</gene>
<proteinExistence type="predicted"/>
<evidence type="ECO:0000256" key="2">
    <source>
        <dbReference type="ARBA" id="ARBA00022519"/>
    </source>
</evidence>
<keyword evidence="1" id="KW-1003">Cell membrane</keyword>
<keyword evidence="8" id="KW-1185">Reference proteome</keyword>
<keyword evidence="4" id="KW-0472">Membrane</keyword>
<dbReference type="EMBL" id="CP020330">
    <property type="protein sequence ID" value="AQZ51739.1"/>
    <property type="molecule type" value="Genomic_DNA"/>
</dbReference>
<protein>
    <submittedName>
        <fullName evidence="7">UDP-2,3-diacylglucosamine hydrolase</fullName>
    </submittedName>
</protein>
<keyword evidence="5" id="KW-0464">Manganese</keyword>
<dbReference type="GO" id="GO:0008758">
    <property type="term" value="F:UDP-2,3-diacylglucosamine hydrolase activity"/>
    <property type="evidence" value="ECO:0007669"/>
    <property type="project" value="TreeGrafter"/>
</dbReference>
<dbReference type="GO" id="GO:0016020">
    <property type="term" value="C:membrane"/>
    <property type="evidence" value="ECO:0007669"/>
    <property type="project" value="GOC"/>
</dbReference>
<dbReference type="InterPro" id="IPR043461">
    <property type="entry name" value="LpxH-like"/>
</dbReference>
<dbReference type="AlphaFoldDB" id="A0A1U9Z218"/>
<dbReference type="PANTHER" id="PTHR34990:SF2">
    <property type="entry name" value="BLL8164 PROTEIN"/>
    <property type="match status" value="1"/>
</dbReference>
<dbReference type="SUPFAM" id="SSF56300">
    <property type="entry name" value="Metallo-dependent phosphatases"/>
    <property type="match status" value="1"/>
</dbReference>
<evidence type="ECO:0000256" key="1">
    <source>
        <dbReference type="ARBA" id="ARBA00022475"/>
    </source>
</evidence>
<dbReference type="CDD" id="cd07398">
    <property type="entry name" value="MPP_YbbF-LpxH"/>
    <property type="match status" value="1"/>
</dbReference>
<dbReference type="Pfam" id="PF00149">
    <property type="entry name" value="Metallophos"/>
    <property type="match status" value="1"/>
</dbReference>
<accession>A0A1U9Z218</accession>
<evidence type="ECO:0000259" key="6">
    <source>
        <dbReference type="Pfam" id="PF00149"/>
    </source>
</evidence>
<organism evidence="7 8">
    <name type="scientific">Martelella mediterranea DSM 17316</name>
    <dbReference type="NCBI Taxonomy" id="1122214"/>
    <lineage>
        <taxon>Bacteria</taxon>
        <taxon>Pseudomonadati</taxon>
        <taxon>Pseudomonadota</taxon>
        <taxon>Alphaproteobacteria</taxon>
        <taxon>Hyphomicrobiales</taxon>
        <taxon>Aurantimonadaceae</taxon>
        <taxon>Martelella</taxon>
    </lineage>
</organism>
<dbReference type="PANTHER" id="PTHR34990">
    <property type="entry name" value="UDP-2,3-DIACYLGLUCOSAMINE HYDROLASE-RELATED"/>
    <property type="match status" value="1"/>
</dbReference>
<dbReference type="KEGG" id="mmed:Mame_02410"/>
<dbReference type="eggNOG" id="COG2908">
    <property type="taxonomic scope" value="Bacteria"/>
</dbReference>
<evidence type="ECO:0000256" key="3">
    <source>
        <dbReference type="ARBA" id="ARBA00022723"/>
    </source>
</evidence>
<reference evidence="7 8" key="1">
    <citation type="submission" date="2017-03" db="EMBL/GenBank/DDBJ databases">
        <title>Foreign affairs: Plasmid Transfer between Roseobacters and Rhizobia.</title>
        <authorList>
            <person name="Bartling P."/>
            <person name="Bunk B."/>
            <person name="Overmann J."/>
            <person name="Brinkmann H."/>
            <person name="Petersen J."/>
        </authorList>
    </citation>
    <scope>NUCLEOTIDE SEQUENCE [LARGE SCALE GENOMIC DNA]</scope>
    <source>
        <strain evidence="7 8">MACL11</strain>
    </source>
</reference>
<name>A0A1U9Z218_9HYPH</name>
<keyword evidence="2" id="KW-0997">Cell inner membrane</keyword>
<dbReference type="InterPro" id="IPR029052">
    <property type="entry name" value="Metallo-depent_PP-like"/>
</dbReference>